<dbReference type="CDD" id="cd06579">
    <property type="entry name" value="TM_PBP1_transp_AraH_like"/>
    <property type="match status" value="1"/>
</dbReference>
<feature type="transmembrane region" description="Helical" evidence="8">
    <location>
        <begin position="142"/>
        <end position="163"/>
    </location>
</feature>
<dbReference type="Pfam" id="PF02653">
    <property type="entry name" value="BPD_transp_2"/>
    <property type="match status" value="1"/>
</dbReference>
<evidence type="ECO:0000256" key="7">
    <source>
        <dbReference type="ARBA" id="ARBA00023136"/>
    </source>
</evidence>
<organism evidence="9 10">
    <name type="scientific">Longispora fulva</name>
    <dbReference type="NCBI Taxonomy" id="619741"/>
    <lineage>
        <taxon>Bacteria</taxon>
        <taxon>Bacillati</taxon>
        <taxon>Actinomycetota</taxon>
        <taxon>Actinomycetes</taxon>
        <taxon>Micromonosporales</taxon>
        <taxon>Micromonosporaceae</taxon>
        <taxon>Longispora</taxon>
    </lineage>
</organism>
<keyword evidence="2" id="KW-0813">Transport</keyword>
<evidence type="ECO:0000256" key="2">
    <source>
        <dbReference type="ARBA" id="ARBA00022448"/>
    </source>
</evidence>
<dbReference type="GO" id="GO:0005886">
    <property type="term" value="C:plasma membrane"/>
    <property type="evidence" value="ECO:0007669"/>
    <property type="project" value="UniProtKB-SubCell"/>
</dbReference>
<evidence type="ECO:0000313" key="10">
    <source>
        <dbReference type="Proteomes" id="UP000622552"/>
    </source>
</evidence>
<keyword evidence="3" id="KW-1003">Cell membrane</keyword>
<feature type="transmembrane region" description="Helical" evidence="8">
    <location>
        <begin position="112"/>
        <end position="135"/>
    </location>
</feature>
<dbReference type="PANTHER" id="PTHR32196:SF21">
    <property type="entry name" value="ABC TRANSPORTER PERMEASE PROTEIN YPHD-RELATED"/>
    <property type="match status" value="1"/>
</dbReference>
<dbReference type="PANTHER" id="PTHR32196">
    <property type="entry name" value="ABC TRANSPORTER PERMEASE PROTEIN YPHD-RELATED-RELATED"/>
    <property type="match status" value="1"/>
</dbReference>
<feature type="transmembrane region" description="Helical" evidence="8">
    <location>
        <begin position="283"/>
        <end position="307"/>
    </location>
</feature>
<keyword evidence="10" id="KW-1185">Reference proteome</keyword>
<dbReference type="RefSeq" id="WP_197001385.1">
    <property type="nucleotide sequence ID" value="NZ_BONS01000026.1"/>
</dbReference>
<keyword evidence="4" id="KW-0997">Cell inner membrane</keyword>
<evidence type="ECO:0000256" key="8">
    <source>
        <dbReference type="SAM" id="Phobius"/>
    </source>
</evidence>
<keyword evidence="5 8" id="KW-0812">Transmembrane</keyword>
<comment type="subcellular location">
    <subcellularLocation>
        <location evidence="1">Cell membrane</location>
        <topology evidence="1">Multi-pass membrane protein</topology>
    </subcellularLocation>
</comment>
<dbReference type="EMBL" id="JADOUF010000001">
    <property type="protein sequence ID" value="MBG6134107.1"/>
    <property type="molecule type" value="Genomic_DNA"/>
</dbReference>
<comment type="caution">
    <text evidence="9">The sequence shown here is derived from an EMBL/GenBank/DDBJ whole genome shotgun (WGS) entry which is preliminary data.</text>
</comment>
<feature type="transmembrane region" description="Helical" evidence="8">
    <location>
        <begin position="245"/>
        <end position="263"/>
    </location>
</feature>
<feature type="transmembrane region" description="Helical" evidence="8">
    <location>
        <begin position="197"/>
        <end position="215"/>
    </location>
</feature>
<accession>A0A8J7GCW2</accession>
<evidence type="ECO:0000256" key="1">
    <source>
        <dbReference type="ARBA" id="ARBA00004651"/>
    </source>
</evidence>
<protein>
    <submittedName>
        <fullName evidence="9">Ribose transport system permease protein</fullName>
    </submittedName>
</protein>
<feature type="transmembrane region" description="Helical" evidence="8">
    <location>
        <begin position="59"/>
        <end position="81"/>
    </location>
</feature>
<sequence>MRALRDLARPTAARPAPAPRRGRYLPLLMNQRVGLTLVIIALVVVFSSLRPAFLDTRLTIAPLLADITVYIVVGLAQLAVLSLGHMNVAVGRMAALSTFAMGFAYSQWDVPLIVGLLIGLAVGAAIGALSGGIIAVTGVNSFVVTLALDFGLLGLVTILYTRFAGGVAFSARPAGLSALRNDTFANYCLGDVCGPRIPLVLPIAVIAAIAVGVLFRHARVGREMLMSGSNMRAAELSGIPTRRRVVQAHALSGLLAALAGFLLAANNGAFSAAIGEQFLLPSFLAPVLGGTLLAGGAVSVLGTVLGATASQVIYKGLNLLQFSLENLKIYIGLVLLVALSLDRVRTVLVQRRQDREAAK</sequence>
<feature type="transmembrane region" description="Helical" evidence="8">
    <location>
        <begin position="33"/>
        <end position="53"/>
    </location>
</feature>
<evidence type="ECO:0000256" key="4">
    <source>
        <dbReference type="ARBA" id="ARBA00022519"/>
    </source>
</evidence>
<keyword evidence="7 8" id="KW-0472">Membrane</keyword>
<gene>
    <name evidence="9" type="ORF">IW245_000301</name>
</gene>
<evidence type="ECO:0000256" key="3">
    <source>
        <dbReference type="ARBA" id="ARBA00022475"/>
    </source>
</evidence>
<dbReference type="InterPro" id="IPR001851">
    <property type="entry name" value="ABC_transp_permease"/>
</dbReference>
<feature type="transmembrane region" description="Helical" evidence="8">
    <location>
        <begin position="88"/>
        <end position="106"/>
    </location>
</feature>
<dbReference type="GO" id="GO:0022857">
    <property type="term" value="F:transmembrane transporter activity"/>
    <property type="evidence" value="ECO:0007669"/>
    <property type="project" value="InterPro"/>
</dbReference>
<keyword evidence="6 8" id="KW-1133">Transmembrane helix</keyword>
<proteinExistence type="predicted"/>
<evidence type="ECO:0000256" key="6">
    <source>
        <dbReference type="ARBA" id="ARBA00022989"/>
    </source>
</evidence>
<dbReference type="Proteomes" id="UP000622552">
    <property type="component" value="Unassembled WGS sequence"/>
</dbReference>
<reference evidence="9" key="1">
    <citation type="submission" date="2020-11" db="EMBL/GenBank/DDBJ databases">
        <title>Sequencing the genomes of 1000 actinobacteria strains.</title>
        <authorList>
            <person name="Klenk H.-P."/>
        </authorList>
    </citation>
    <scope>NUCLEOTIDE SEQUENCE</scope>
    <source>
        <strain evidence="9">DSM 45356</strain>
    </source>
</reference>
<evidence type="ECO:0000256" key="5">
    <source>
        <dbReference type="ARBA" id="ARBA00022692"/>
    </source>
</evidence>
<evidence type="ECO:0000313" key="9">
    <source>
        <dbReference type="EMBL" id="MBG6134107.1"/>
    </source>
</evidence>
<name>A0A8J7GCW2_9ACTN</name>
<dbReference type="AlphaFoldDB" id="A0A8J7GCW2"/>